<name>Q0C840_ASPTN</name>
<dbReference type="OMA" id="NTISCTL"/>
<reference evidence="3" key="1">
    <citation type="submission" date="2005-09" db="EMBL/GenBank/DDBJ databases">
        <title>Annotation of the Aspergillus terreus NIH2624 genome.</title>
        <authorList>
            <person name="Birren B.W."/>
            <person name="Lander E.S."/>
            <person name="Galagan J.E."/>
            <person name="Nusbaum C."/>
            <person name="Devon K."/>
            <person name="Henn M."/>
            <person name="Ma L.-J."/>
            <person name="Jaffe D.B."/>
            <person name="Butler J."/>
            <person name="Alvarez P."/>
            <person name="Gnerre S."/>
            <person name="Grabherr M."/>
            <person name="Kleber M."/>
            <person name="Mauceli E.W."/>
            <person name="Brockman W."/>
            <person name="Rounsley S."/>
            <person name="Young S.K."/>
            <person name="LaButti K."/>
            <person name="Pushparaj V."/>
            <person name="DeCaprio D."/>
            <person name="Crawford M."/>
            <person name="Koehrsen M."/>
            <person name="Engels R."/>
            <person name="Montgomery P."/>
            <person name="Pearson M."/>
            <person name="Howarth C."/>
            <person name="Larson L."/>
            <person name="Luoma S."/>
            <person name="White J."/>
            <person name="Alvarado L."/>
            <person name="Kodira C.D."/>
            <person name="Zeng Q."/>
            <person name="Oleary S."/>
            <person name="Yandava C."/>
            <person name="Denning D.W."/>
            <person name="Nierman W.C."/>
            <person name="Milne T."/>
            <person name="Madden K."/>
        </authorList>
    </citation>
    <scope>NUCLEOTIDE SEQUENCE [LARGE SCALE GENOMIC DNA]</scope>
    <source>
        <strain evidence="3">NIH 2624 / FGSC A1156</strain>
    </source>
</reference>
<dbReference type="GeneID" id="4319449"/>
<feature type="transmembrane region" description="Helical" evidence="1">
    <location>
        <begin position="192"/>
        <end position="209"/>
    </location>
</feature>
<dbReference type="AlphaFoldDB" id="Q0C840"/>
<dbReference type="PANTHER" id="PTHR42723">
    <property type="entry name" value="CHLOROPHYLL SYNTHASE"/>
    <property type="match status" value="1"/>
</dbReference>
<accession>Q0C840</accession>
<dbReference type="STRING" id="341663.Q0C840"/>
<dbReference type="InterPro" id="IPR050475">
    <property type="entry name" value="Prenyltransferase_related"/>
</dbReference>
<feature type="transmembrane region" description="Helical" evidence="1">
    <location>
        <begin position="64"/>
        <end position="81"/>
    </location>
</feature>
<sequence length="215" mass="23900">MQRTMNIGARLGQILKTLYLFGKSDIPVVVPSSVKNQIDGVEEDRLAKAHRPLPSGRISLGRAWVLYVMLFALMWAVSVHARTVKCTFAYTVAIVAYNEGGLAKVPIVKNGHAQDFRDRSGDAYMDRKTIPLLISQPAARWSLAVLMMAWTVGVVAFWQPPVAASVALAGVGLRCLHGYISSYDERHDYVSYYWYGVWLLGANVLPLFARLRGET</sequence>
<evidence type="ECO:0000256" key="1">
    <source>
        <dbReference type="SAM" id="Phobius"/>
    </source>
</evidence>
<keyword evidence="1" id="KW-0812">Transmembrane</keyword>
<evidence type="ECO:0000313" key="2">
    <source>
        <dbReference type="EMBL" id="EAU29593.1"/>
    </source>
</evidence>
<dbReference type="OrthoDB" id="434972at2759"/>
<feature type="transmembrane region" description="Helical" evidence="1">
    <location>
        <begin position="162"/>
        <end position="180"/>
    </location>
</feature>
<protein>
    <submittedName>
        <fullName evidence="2">Uncharacterized protein</fullName>
    </submittedName>
</protein>
<dbReference type="RefSeq" id="XP_001209446.1">
    <property type="nucleotide sequence ID" value="XM_001209446.1"/>
</dbReference>
<dbReference type="Gene3D" id="1.10.357.140">
    <property type="entry name" value="UbiA prenyltransferase"/>
    <property type="match status" value="1"/>
</dbReference>
<dbReference type="Proteomes" id="UP000007963">
    <property type="component" value="Unassembled WGS sequence"/>
</dbReference>
<dbReference type="PANTHER" id="PTHR42723:SF1">
    <property type="entry name" value="CHLOROPHYLL SYNTHASE, CHLOROPLASTIC"/>
    <property type="match status" value="1"/>
</dbReference>
<organism evidence="2 3">
    <name type="scientific">Aspergillus terreus (strain NIH 2624 / FGSC A1156)</name>
    <dbReference type="NCBI Taxonomy" id="341663"/>
    <lineage>
        <taxon>Eukaryota</taxon>
        <taxon>Fungi</taxon>
        <taxon>Dikarya</taxon>
        <taxon>Ascomycota</taxon>
        <taxon>Pezizomycotina</taxon>
        <taxon>Eurotiomycetes</taxon>
        <taxon>Eurotiomycetidae</taxon>
        <taxon>Eurotiales</taxon>
        <taxon>Aspergillaceae</taxon>
        <taxon>Aspergillus</taxon>
        <taxon>Aspergillus subgen. Circumdati</taxon>
    </lineage>
</organism>
<dbReference type="VEuPathDB" id="FungiDB:ATEG_10144"/>
<evidence type="ECO:0000313" key="3">
    <source>
        <dbReference type="Proteomes" id="UP000007963"/>
    </source>
</evidence>
<gene>
    <name evidence="2" type="ORF">ATEG_10144</name>
</gene>
<dbReference type="EMBL" id="CH476609">
    <property type="protein sequence ID" value="EAU29593.1"/>
    <property type="molecule type" value="Genomic_DNA"/>
</dbReference>
<proteinExistence type="predicted"/>
<dbReference type="InterPro" id="IPR044878">
    <property type="entry name" value="UbiA_sf"/>
</dbReference>
<dbReference type="HOGENOM" id="CLU_063928_0_0_1"/>
<keyword evidence="1" id="KW-1133">Transmembrane helix</keyword>
<keyword evidence="1" id="KW-0472">Membrane</keyword>